<accession>A0A2R6NT33</accession>
<feature type="compositionally biased region" description="Low complexity" evidence="1">
    <location>
        <begin position="144"/>
        <end position="164"/>
    </location>
</feature>
<sequence>MISLSSRKRKNGPDDKNCTESPHIRRKIGTNFQIVEDCTESNLSPSSLGISDLLSLLDFSAISTSKDIADRFDTIAETILHGFMLRVYDAHSSAEEGKTVVVDFEVLELECYLYMPEIHEDPFTHGSEEQKWSGRWYFHRAPRRTPAPSSTASTSATSRVPTAAGGYRGGTRKGLDLTLGGPATTVTSHYFPAPKELARGGALLRTIRRVSDGKVVSGPSLLVDEILRLSDASNIADLVNMKWDGNTNAVSSSPITAGPTLRLCPVGQLEMQQHKPTVYQSPRIGLDLSHSSIPLPILPSYAATLINPRVSFISCSYRYFVHPHLLTVNGRGHTFFGVYRTLVDAEDRLSDKNVANELVRLMGLKSPTVTKYLEEYRTSLEKGDLAAFIGAKGKGAGSTPVSFLRMMATLERLRLQANSALSQ</sequence>
<gene>
    <name evidence="2" type="ORF">PHLCEN_2v8684</name>
</gene>
<dbReference type="OrthoDB" id="16851at2759"/>
<comment type="caution">
    <text evidence="2">The sequence shown here is derived from an EMBL/GenBank/DDBJ whole genome shotgun (WGS) entry which is preliminary data.</text>
</comment>
<reference evidence="2 3" key="1">
    <citation type="submission" date="2018-02" db="EMBL/GenBank/DDBJ databases">
        <title>Genome sequence of the basidiomycete white-rot fungus Phlebia centrifuga.</title>
        <authorList>
            <person name="Granchi Z."/>
            <person name="Peng M."/>
            <person name="de Vries R.P."/>
            <person name="Hilden K."/>
            <person name="Makela M.R."/>
            <person name="Grigoriev I."/>
            <person name="Riley R."/>
        </authorList>
    </citation>
    <scope>NUCLEOTIDE SEQUENCE [LARGE SCALE GENOMIC DNA]</scope>
    <source>
        <strain evidence="2 3">FBCC195</strain>
    </source>
</reference>
<protein>
    <submittedName>
        <fullName evidence="2">Uncharacterized protein</fullName>
    </submittedName>
</protein>
<dbReference type="EMBL" id="MLYV02000862">
    <property type="protein sequence ID" value="PSR76096.1"/>
    <property type="molecule type" value="Genomic_DNA"/>
</dbReference>
<keyword evidence="3" id="KW-1185">Reference proteome</keyword>
<organism evidence="2 3">
    <name type="scientific">Hermanssonia centrifuga</name>
    <dbReference type="NCBI Taxonomy" id="98765"/>
    <lineage>
        <taxon>Eukaryota</taxon>
        <taxon>Fungi</taxon>
        <taxon>Dikarya</taxon>
        <taxon>Basidiomycota</taxon>
        <taxon>Agaricomycotina</taxon>
        <taxon>Agaricomycetes</taxon>
        <taxon>Polyporales</taxon>
        <taxon>Meruliaceae</taxon>
        <taxon>Hermanssonia</taxon>
    </lineage>
</organism>
<dbReference type="STRING" id="98765.A0A2R6NT33"/>
<evidence type="ECO:0000313" key="3">
    <source>
        <dbReference type="Proteomes" id="UP000186601"/>
    </source>
</evidence>
<dbReference type="Proteomes" id="UP000186601">
    <property type="component" value="Unassembled WGS sequence"/>
</dbReference>
<feature type="region of interest" description="Disordered" evidence="1">
    <location>
        <begin position="1"/>
        <end position="22"/>
    </location>
</feature>
<proteinExistence type="predicted"/>
<feature type="region of interest" description="Disordered" evidence="1">
    <location>
        <begin position="143"/>
        <end position="167"/>
    </location>
</feature>
<name>A0A2R6NT33_9APHY</name>
<evidence type="ECO:0000313" key="2">
    <source>
        <dbReference type="EMBL" id="PSR76096.1"/>
    </source>
</evidence>
<feature type="compositionally biased region" description="Basic residues" evidence="1">
    <location>
        <begin position="1"/>
        <end position="10"/>
    </location>
</feature>
<evidence type="ECO:0000256" key="1">
    <source>
        <dbReference type="SAM" id="MobiDB-lite"/>
    </source>
</evidence>
<dbReference type="AlphaFoldDB" id="A0A2R6NT33"/>